<feature type="binding site" evidence="11">
    <location>
        <position position="31"/>
    </location>
    <ligand>
        <name>ATP</name>
        <dbReference type="ChEBI" id="CHEBI:30616"/>
    </ligand>
</feature>
<dbReference type="Proteomes" id="UP000012283">
    <property type="component" value="Unassembled WGS sequence"/>
</dbReference>
<organism evidence="15 16">
    <name type="scientific">Gracilibacillus halophilus YIM-C55.5</name>
    <dbReference type="NCBI Taxonomy" id="1308866"/>
    <lineage>
        <taxon>Bacteria</taxon>
        <taxon>Bacillati</taxon>
        <taxon>Bacillota</taxon>
        <taxon>Bacilli</taxon>
        <taxon>Bacillales</taxon>
        <taxon>Bacillaceae</taxon>
        <taxon>Gracilibacillus</taxon>
    </lineage>
</organism>
<name>N4WW56_9BACI</name>
<feature type="binding site" evidence="11">
    <location>
        <position position="155"/>
    </location>
    <ligand>
        <name>ATP</name>
        <dbReference type="ChEBI" id="CHEBI:30616"/>
    </ligand>
</feature>
<feature type="binding site" evidence="11">
    <location>
        <position position="161"/>
    </location>
    <ligand>
        <name>CTP</name>
        <dbReference type="ChEBI" id="CHEBI:37563"/>
    </ligand>
</feature>
<keyword evidence="2 11" id="KW-0808">Transferase</keyword>
<dbReference type="GO" id="GO:0004810">
    <property type="term" value="F:CCA tRNA nucleotidyltransferase activity"/>
    <property type="evidence" value="ECO:0007669"/>
    <property type="project" value="UniProtKB-UniRule"/>
</dbReference>
<evidence type="ECO:0000313" key="16">
    <source>
        <dbReference type="Proteomes" id="UP000012283"/>
    </source>
</evidence>
<dbReference type="InterPro" id="IPR050264">
    <property type="entry name" value="Bact_CCA-adding_enz_type3_sf"/>
</dbReference>
<dbReference type="Pfam" id="PF13735">
    <property type="entry name" value="tRNA_NucTran2_2"/>
    <property type="match status" value="1"/>
</dbReference>
<keyword evidence="6 11" id="KW-0547">Nucleotide-binding</keyword>
<feature type="binding site" evidence="11">
    <location>
        <position position="28"/>
    </location>
    <ligand>
        <name>CTP</name>
        <dbReference type="ChEBI" id="CHEBI:37563"/>
    </ligand>
</feature>
<feature type="domain" description="Poly A polymerase head" evidence="12">
    <location>
        <begin position="23"/>
        <end position="143"/>
    </location>
</feature>
<evidence type="ECO:0000313" key="15">
    <source>
        <dbReference type="EMBL" id="ENH97321.1"/>
    </source>
</evidence>
<dbReference type="GO" id="GO:0042245">
    <property type="term" value="P:RNA repair"/>
    <property type="evidence" value="ECO:0007669"/>
    <property type="project" value="UniProtKB-KW"/>
</dbReference>
<feature type="binding site" evidence="11">
    <location>
        <position position="28"/>
    </location>
    <ligand>
        <name>ATP</name>
        <dbReference type="ChEBI" id="CHEBI:30616"/>
    </ligand>
</feature>
<keyword evidence="3 11" id="KW-0819">tRNA processing</keyword>
<comment type="catalytic activity">
    <reaction evidence="11">
        <text>a tRNA precursor + 2 CTP + ATP = a tRNA with a 3' CCA end + 3 diphosphate</text>
        <dbReference type="Rhea" id="RHEA:14433"/>
        <dbReference type="Rhea" id="RHEA-COMP:10465"/>
        <dbReference type="Rhea" id="RHEA-COMP:10468"/>
        <dbReference type="ChEBI" id="CHEBI:30616"/>
        <dbReference type="ChEBI" id="CHEBI:33019"/>
        <dbReference type="ChEBI" id="CHEBI:37563"/>
        <dbReference type="ChEBI" id="CHEBI:74896"/>
        <dbReference type="ChEBI" id="CHEBI:83071"/>
        <dbReference type="EC" id="2.7.7.72"/>
    </reaction>
</comment>
<keyword evidence="16" id="KW-1185">Reference proteome</keyword>
<evidence type="ECO:0000256" key="1">
    <source>
        <dbReference type="ARBA" id="ARBA00001946"/>
    </source>
</evidence>
<dbReference type="Pfam" id="PF01743">
    <property type="entry name" value="PolyA_pol"/>
    <property type="match status" value="1"/>
</dbReference>
<feature type="domain" description="CCA-adding enzyme C-terminal" evidence="14">
    <location>
        <begin position="254"/>
        <end position="391"/>
    </location>
</feature>
<dbReference type="SUPFAM" id="SSF81301">
    <property type="entry name" value="Nucleotidyltransferase"/>
    <property type="match status" value="1"/>
</dbReference>
<comment type="function">
    <text evidence="11">Catalyzes the addition and repair of the essential 3'-terminal CCA sequence in tRNAs without using a nucleic acid template. Adds these three nucleotides in the order of C, C, and A to the tRNA nucleotide-73, using CTP and ATP as substrates and producing inorganic pyrophosphate. tRNA 3'-terminal CCA addition is required both for tRNA processing and repair. Also involved in tRNA surveillance by mediating tandem CCA addition to generate a CCACCA at the 3' terminus of unstable tRNAs. While stable tRNAs receive only 3'-terminal CCA, unstable tRNAs are marked with CCACCA and rapidly degraded.</text>
</comment>
<feature type="binding site" evidence="11">
    <location>
        <position position="161"/>
    </location>
    <ligand>
        <name>ATP</name>
        <dbReference type="ChEBI" id="CHEBI:30616"/>
    </ligand>
</feature>
<gene>
    <name evidence="11" type="primary">cca</name>
    <name evidence="15" type="ORF">J416_04863</name>
</gene>
<protein>
    <recommendedName>
        <fullName evidence="11">CCA-adding enzyme</fullName>
        <ecNumber evidence="11">2.7.7.72</ecNumber>
    </recommendedName>
    <alternativeName>
        <fullName evidence="11">CCA tRNA nucleotidyltransferase</fullName>
    </alternativeName>
    <alternativeName>
        <fullName evidence="11">tRNA CCA-pyrophosphorylase</fullName>
    </alternativeName>
    <alternativeName>
        <fullName evidence="11">tRNA adenylyl-/cytidylyl- transferase</fullName>
    </alternativeName>
    <alternativeName>
        <fullName evidence="11">tRNA nucleotidyltransferase</fullName>
    </alternativeName>
    <alternativeName>
        <fullName evidence="11">tRNA-NT</fullName>
    </alternativeName>
</protein>
<dbReference type="GO" id="GO:0000287">
    <property type="term" value="F:magnesium ion binding"/>
    <property type="evidence" value="ECO:0007669"/>
    <property type="project" value="UniProtKB-UniRule"/>
</dbReference>
<dbReference type="OrthoDB" id="9805698at2"/>
<dbReference type="InterPro" id="IPR023068">
    <property type="entry name" value="CCA-adding_enz_firmicutes"/>
</dbReference>
<evidence type="ECO:0000259" key="14">
    <source>
        <dbReference type="Pfam" id="PF13735"/>
    </source>
</evidence>
<evidence type="ECO:0000256" key="3">
    <source>
        <dbReference type="ARBA" id="ARBA00022694"/>
    </source>
</evidence>
<keyword evidence="9 11" id="KW-0460">Magnesium</keyword>
<dbReference type="NCBIfam" id="NF009814">
    <property type="entry name" value="PRK13299.1"/>
    <property type="match status" value="1"/>
</dbReference>
<comment type="catalytic activity">
    <reaction evidence="11">
        <text>a tRNA with a 3' CCA end + 2 CTP + ATP = a tRNA with a 3' CCACCA end + 3 diphosphate</text>
        <dbReference type="Rhea" id="RHEA:76235"/>
        <dbReference type="Rhea" id="RHEA-COMP:10468"/>
        <dbReference type="Rhea" id="RHEA-COMP:18655"/>
        <dbReference type="ChEBI" id="CHEBI:30616"/>
        <dbReference type="ChEBI" id="CHEBI:33019"/>
        <dbReference type="ChEBI" id="CHEBI:37563"/>
        <dbReference type="ChEBI" id="CHEBI:83071"/>
        <dbReference type="ChEBI" id="CHEBI:195187"/>
    </reaction>
</comment>
<evidence type="ECO:0000256" key="11">
    <source>
        <dbReference type="HAMAP-Rule" id="MF_01263"/>
    </source>
</evidence>
<dbReference type="CDD" id="cd05398">
    <property type="entry name" value="NT_ClassII-CCAase"/>
    <property type="match status" value="1"/>
</dbReference>
<dbReference type="InterPro" id="IPR032810">
    <property type="entry name" value="CCA-adding_enz_C"/>
</dbReference>
<dbReference type="InterPro" id="IPR002646">
    <property type="entry name" value="PolA_pol_head_dom"/>
</dbReference>
<dbReference type="Gene3D" id="1.10.3090.10">
    <property type="entry name" value="cca-adding enzyme, domain 2"/>
    <property type="match status" value="1"/>
</dbReference>
<comment type="similarity">
    <text evidence="11">Belongs to the tRNA nucleotidyltransferase/poly(A) polymerase family. Bacterial CCA-adding enzyme type 3 subfamily.</text>
</comment>
<comment type="subunit">
    <text evidence="11">Homodimer.</text>
</comment>
<feature type="domain" description="tRNA nucleotidyltransferase/poly(A) polymerase RNA and SrmB- binding" evidence="13">
    <location>
        <begin position="170"/>
        <end position="226"/>
    </location>
</feature>
<dbReference type="SUPFAM" id="SSF81891">
    <property type="entry name" value="Poly A polymerase C-terminal region-like"/>
    <property type="match status" value="1"/>
</dbReference>
<feature type="binding site" evidence="11">
    <location>
        <position position="31"/>
    </location>
    <ligand>
        <name>CTP</name>
        <dbReference type="ChEBI" id="CHEBI:37563"/>
    </ligand>
</feature>
<feature type="binding site" evidence="11">
    <location>
        <position position="112"/>
    </location>
    <ligand>
        <name>CTP</name>
        <dbReference type="ChEBI" id="CHEBI:37563"/>
    </ligand>
</feature>
<feature type="binding site" evidence="11">
    <location>
        <position position="43"/>
    </location>
    <ligand>
        <name>Mg(2+)</name>
        <dbReference type="ChEBI" id="CHEBI:18420"/>
    </ligand>
</feature>
<comment type="caution">
    <text evidence="15">The sequence shown here is derived from an EMBL/GenBank/DDBJ whole genome shotgun (WGS) entry which is preliminary data.</text>
</comment>
<keyword evidence="7 11" id="KW-0692">RNA repair</keyword>
<dbReference type="STRING" id="1308866.J416_04863"/>
<feature type="binding site" evidence="11">
    <location>
        <position position="158"/>
    </location>
    <ligand>
        <name>CTP</name>
        <dbReference type="ChEBI" id="CHEBI:37563"/>
    </ligand>
</feature>
<evidence type="ECO:0000259" key="12">
    <source>
        <dbReference type="Pfam" id="PF01743"/>
    </source>
</evidence>
<comment type="miscellaneous">
    <text evidence="11">A single active site specifically recognizes both ATP and CTP and is responsible for their addition.</text>
</comment>
<feature type="binding site" evidence="11">
    <location>
        <position position="164"/>
    </location>
    <ligand>
        <name>ATP</name>
        <dbReference type="ChEBI" id="CHEBI:30616"/>
    </ligand>
</feature>
<feature type="binding site" evidence="11">
    <location>
        <position position="112"/>
    </location>
    <ligand>
        <name>ATP</name>
        <dbReference type="ChEBI" id="CHEBI:30616"/>
    </ligand>
</feature>
<dbReference type="EMBL" id="APML01000019">
    <property type="protein sequence ID" value="ENH97321.1"/>
    <property type="molecule type" value="Genomic_DNA"/>
</dbReference>
<evidence type="ECO:0000259" key="13">
    <source>
        <dbReference type="Pfam" id="PF12627"/>
    </source>
</evidence>
<evidence type="ECO:0000256" key="2">
    <source>
        <dbReference type="ARBA" id="ARBA00022679"/>
    </source>
</evidence>
<feature type="binding site" evidence="11">
    <location>
        <position position="41"/>
    </location>
    <ligand>
        <name>Mg(2+)</name>
        <dbReference type="ChEBI" id="CHEBI:18420"/>
    </ligand>
</feature>
<evidence type="ECO:0000256" key="4">
    <source>
        <dbReference type="ARBA" id="ARBA00022695"/>
    </source>
</evidence>
<feature type="binding site" evidence="11">
    <location>
        <position position="155"/>
    </location>
    <ligand>
        <name>CTP</name>
        <dbReference type="ChEBI" id="CHEBI:37563"/>
    </ligand>
</feature>
<dbReference type="Gene3D" id="3.30.460.10">
    <property type="entry name" value="Beta Polymerase, domain 2"/>
    <property type="match status" value="1"/>
</dbReference>
<dbReference type="PANTHER" id="PTHR46173">
    <property type="entry name" value="CCA TRNA NUCLEOTIDYLTRANSFERASE 1, MITOCHONDRIAL"/>
    <property type="match status" value="1"/>
</dbReference>
<evidence type="ECO:0000256" key="6">
    <source>
        <dbReference type="ARBA" id="ARBA00022741"/>
    </source>
</evidence>
<evidence type="ECO:0000256" key="5">
    <source>
        <dbReference type="ARBA" id="ARBA00022723"/>
    </source>
</evidence>
<evidence type="ECO:0000256" key="10">
    <source>
        <dbReference type="ARBA" id="ARBA00022884"/>
    </source>
</evidence>
<evidence type="ECO:0000256" key="8">
    <source>
        <dbReference type="ARBA" id="ARBA00022840"/>
    </source>
</evidence>
<accession>N4WW56</accession>
<dbReference type="GO" id="GO:0160016">
    <property type="term" value="F:CCACCA tRNA nucleotidyltransferase activity"/>
    <property type="evidence" value="ECO:0007669"/>
    <property type="project" value="RHEA"/>
</dbReference>
<dbReference type="AlphaFoldDB" id="N4WW56"/>
<evidence type="ECO:0000256" key="7">
    <source>
        <dbReference type="ARBA" id="ARBA00022800"/>
    </source>
</evidence>
<dbReference type="GO" id="GO:0001680">
    <property type="term" value="P:tRNA 3'-terminal CCA addition"/>
    <property type="evidence" value="ECO:0007669"/>
    <property type="project" value="UniProtKB-UniRule"/>
</dbReference>
<dbReference type="EC" id="2.7.7.72" evidence="11"/>
<keyword evidence="8 11" id="KW-0067">ATP-binding</keyword>
<dbReference type="RefSeq" id="WP_003466105.1">
    <property type="nucleotide sequence ID" value="NZ_APML01000019.1"/>
</dbReference>
<dbReference type="PATRIC" id="fig|1308866.3.peg.983"/>
<dbReference type="InterPro" id="IPR032828">
    <property type="entry name" value="PolyA_RNA-bd"/>
</dbReference>
<feature type="binding site" evidence="11">
    <location>
        <position position="158"/>
    </location>
    <ligand>
        <name>ATP</name>
        <dbReference type="ChEBI" id="CHEBI:30616"/>
    </ligand>
</feature>
<keyword evidence="5 11" id="KW-0479">Metal-binding</keyword>
<keyword evidence="10 11" id="KW-0694">RNA-binding</keyword>
<evidence type="ECO:0000256" key="9">
    <source>
        <dbReference type="ARBA" id="ARBA00022842"/>
    </source>
</evidence>
<dbReference type="GO" id="GO:0005524">
    <property type="term" value="F:ATP binding"/>
    <property type="evidence" value="ECO:0007669"/>
    <property type="project" value="UniProtKB-UniRule"/>
</dbReference>
<reference evidence="15 16" key="1">
    <citation type="submission" date="2013-03" db="EMBL/GenBank/DDBJ databases">
        <title>Draft genome sequence of Gracibacillus halophilus YIM-C55.5, a moderately halophilic and thermophilic organism from the Xiaochaidamu salt lake.</title>
        <authorList>
            <person name="Sugumar T."/>
            <person name="Polireddy D.R."/>
            <person name="Antony A."/>
            <person name="Madhava Y.R."/>
            <person name="Sivakumar N."/>
        </authorList>
    </citation>
    <scope>NUCLEOTIDE SEQUENCE [LARGE SCALE GENOMIC DNA]</scope>
    <source>
        <strain evidence="15 16">YIM-C55.5</strain>
    </source>
</reference>
<dbReference type="PANTHER" id="PTHR46173:SF1">
    <property type="entry name" value="CCA TRNA NUCLEOTIDYLTRANSFERASE 1, MITOCHONDRIAL"/>
    <property type="match status" value="1"/>
</dbReference>
<dbReference type="InterPro" id="IPR043519">
    <property type="entry name" value="NT_sf"/>
</dbReference>
<dbReference type="GO" id="GO:0000049">
    <property type="term" value="F:tRNA binding"/>
    <property type="evidence" value="ECO:0007669"/>
    <property type="project" value="UniProtKB-UniRule"/>
</dbReference>
<comment type="cofactor">
    <cofactor evidence="1 11">
        <name>Mg(2+)</name>
        <dbReference type="ChEBI" id="CHEBI:18420"/>
    </cofactor>
</comment>
<dbReference type="eggNOG" id="COG0617">
    <property type="taxonomic scope" value="Bacteria"/>
</dbReference>
<dbReference type="HAMAP" id="MF_01263">
    <property type="entry name" value="CCA_bact_type3"/>
    <property type="match status" value="1"/>
</dbReference>
<feature type="binding site" evidence="11">
    <location>
        <position position="164"/>
    </location>
    <ligand>
        <name>CTP</name>
        <dbReference type="ChEBI" id="CHEBI:37563"/>
    </ligand>
</feature>
<dbReference type="Gene3D" id="1.10.246.80">
    <property type="match status" value="1"/>
</dbReference>
<sequence>MSKELFDKAANVLFAIEKAGFQAYIVGGAVRDYLLGRPVEDIDIASSATPEDMMSIFEKVIPVGIEHGTVIVRYESESFEVTTFRTESSYSDFRHPDVVEYVGDIYTDLARRDYTINAIAMNQHFERIDPFEGEIDLKQATIRTVGPPNERFTEDPLRMMRGIRFVSQIGFHMNERTLHAIQKNAELLQYIAMERIAVEWEKLISGSYVKKAISQFLTSRLIYYIPVFSEDDFIRQTVESLEQPLDHLATFLAICHVKQPKIPIQYWQKQWKLSNQTVNQVISLVRAVNNWEANKSMNWIVYQLPDSLFNSFSLVLMTYQGIHVQSSKLASVQEQLPIQTRNELKVNGNDLMNWFPNQPKGPWISQWLAYIEEAVVDGELSNDHTEISEWIKNESNDT</sequence>
<keyword evidence="4 11" id="KW-0548">Nucleotidyltransferase</keyword>
<proteinExistence type="inferred from homology"/>
<dbReference type="Pfam" id="PF12627">
    <property type="entry name" value="PolyA_pol_RNAbd"/>
    <property type="match status" value="1"/>
</dbReference>